<organism evidence="2 3">
    <name type="scientific">Fibrobacter intestinalis</name>
    <dbReference type="NCBI Taxonomy" id="28122"/>
    <lineage>
        <taxon>Bacteria</taxon>
        <taxon>Pseudomonadati</taxon>
        <taxon>Fibrobacterota</taxon>
        <taxon>Fibrobacteria</taxon>
        <taxon>Fibrobacterales</taxon>
        <taxon>Fibrobacteraceae</taxon>
        <taxon>Fibrobacter</taxon>
    </lineage>
</organism>
<reference evidence="3" key="1">
    <citation type="submission" date="2016-11" db="EMBL/GenBank/DDBJ databases">
        <authorList>
            <person name="Varghese N."/>
            <person name="Submissions S."/>
        </authorList>
    </citation>
    <scope>NUCLEOTIDE SEQUENCE [LARGE SCALE GENOMIC DNA]</scope>
    <source>
        <strain evidence="3">UWOS</strain>
    </source>
</reference>
<feature type="compositionally biased region" description="Low complexity" evidence="1">
    <location>
        <begin position="49"/>
        <end position="59"/>
    </location>
</feature>
<proteinExistence type="predicted"/>
<gene>
    <name evidence="2" type="ORF">SAMN05720469_13014</name>
</gene>
<dbReference type="AlphaFoldDB" id="A0A1M6XC03"/>
<dbReference type="EMBL" id="FRAW01000030">
    <property type="protein sequence ID" value="SHL03486.1"/>
    <property type="molecule type" value="Genomic_DNA"/>
</dbReference>
<evidence type="ECO:0000313" key="3">
    <source>
        <dbReference type="Proteomes" id="UP000184275"/>
    </source>
</evidence>
<name>A0A1M6XC03_9BACT</name>
<accession>A0A1M6XC03</accession>
<feature type="region of interest" description="Disordered" evidence="1">
    <location>
        <begin position="39"/>
        <end position="77"/>
    </location>
</feature>
<dbReference type="Proteomes" id="UP000184275">
    <property type="component" value="Unassembled WGS sequence"/>
</dbReference>
<evidence type="ECO:0000313" key="2">
    <source>
        <dbReference type="EMBL" id="SHL03486.1"/>
    </source>
</evidence>
<keyword evidence="3" id="KW-1185">Reference proteome</keyword>
<evidence type="ECO:0000256" key="1">
    <source>
        <dbReference type="SAM" id="MobiDB-lite"/>
    </source>
</evidence>
<sequence length="77" mass="8034">MSLKSFTLLDELSLEGSLRKSVQGECCAASLLAGITEPQPRTQRVNSEAPLSLPPAAALHNSPKGSETSKAHGALHP</sequence>
<protein>
    <submittedName>
        <fullName evidence="2">Uncharacterized protein</fullName>
    </submittedName>
</protein>